<dbReference type="GO" id="GO:0050566">
    <property type="term" value="F:asparaginyl-tRNA synthase (glutamine-hydrolyzing) activity"/>
    <property type="evidence" value="ECO:0007669"/>
    <property type="project" value="RHEA"/>
</dbReference>
<comment type="function">
    <text evidence="1">Allows the formation of correctly charged Asn-tRNA(Asn) or Gln-tRNA(Gln) through the transamidation of misacylated Asp-tRNA(Asn) or Glu-tRNA(Gln) in organisms which lack either or both of asparaginyl-tRNA or glutaminyl-tRNA synthetases. The reaction takes place in the presence of glutamine and ATP through an activated phospho-Asp-tRNA(Asn) or phospho-Glu-tRNA(Gln).</text>
</comment>
<protein>
    <recommendedName>
        <fullName evidence="1">Aspartyl/glutamyl-tRNA(Asn/Gln) amidotransferase subunit C</fullName>
        <shortName evidence="1">Asp/Glu-ADT subunit C</shortName>
        <ecNumber evidence="1">6.3.5.-</ecNumber>
    </recommendedName>
</protein>
<evidence type="ECO:0000313" key="3">
    <source>
        <dbReference type="Proteomes" id="UP000317550"/>
    </source>
</evidence>
<comment type="similarity">
    <text evidence="1">Belongs to the GatC family.</text>
</comment>
<keyword evidence="3" id="KW-1185">Reference proteome</keyword>
<reference evidence="3" key="1">
    <citation type="submission" date="2019-07" db="EMBL/GenBank/DDBJ databases">
        <title>Chitinimonas sp. nov., isolated from Ny-Alesund, arctica soil.</title>
        <authorList>
            <person name="Xu Q."/>
            <person name="Peng F."/>
        </authorList>
    </citation>
    <scope>NUCLEOTIDE SEQUENCE [LARGE SCALE GENOMIC DNA]</scope>
    <source>
        <strain evidence="3">R3-44</strain>
    </source>
</reference>
<keyword evidence="1" id="KW-0067">ATP-binding</keyword>
<organism evidence="2 3">
    <name type="scientific">Chitinimonas arctica</name>
    <dbReference type="NCBI Taxonomy" id="2594795"/>
    <lineage>
        <taxon>Bacteria</taxon>
        <taxon>Pseudomonadati</taxon>
        <taxon>Pseudomonadota</taxon>
        <taxon>Betaproteobacteria</taxon>
        <taxon>Neisseriales</taxon>
        <taxon>Chitinibacteraceae</taxon>
        <taxon>Chitinimonas</taxon>
    </lineage>
</organism>
<name>A0A516SFA9_9NEIS</name>
<dbReference type="NCBIfam" id="TIGR00135">
    <property type="entry name" value="gatC"/>
    <property type="match status" value="1"/>
</dbReference>
<dbReference type="OrthoDB" id="5295223at2"/>
<gene>
    <name evidence="1 2" type="primary">gatC</name>
    <name evidence="2" type="ORF">FNU76_10910</name>
</gene>
<keyword evidence="2" id="KW-0808">Transferase</keyword>
<dbReference type="EC" id="6.3.5.-" evidence="1"/>
<dbReference type="InterPro" id="IPR003837">
    <property type="entry name" value="GatC"/>
</dbReference>
<dbReference type="Gene3D" id="1.10.20.60">
    <property type="entry name" value="Glu-tRNAGln amidotransferase C subunit, N-terminal domain"/>
    <property type="match status" value="1"/>
</dbReference>
<dbReference type="InterPro" id="IPR036113">
    <property type="entry name" value="Asp/Glu-ADT_sf_sub_c"/>
</dbReference>
<dbReference type="Pfam" id="PF02686">
    <property type="entry name" value="GatC"/>
    <property type="match status" value="1"/>
</dbReference>
<dbReference type="EMBL" id="CP041730">
    <property type="protein sequence ID" value="QDQ26833.1"/>
    <property type="molecule type" value="Genomic_DNA"/>
</dbReference>
<keyword evidence="1" id="KW-0648">Protein biosynthesis</keyword>
<keyword evidence="1" id="KW-0547">Nucleotide-binding</keyword>
<dbReference type="PANTHER" id="PTHR15004:SF0">
    <property type="entry name" value="GLUTAMYL-TRNA(GLN) AMIDOTRANSFERASE SUBUNIT C, MITOCHONDRIAL"/>
    <property type="match status" value="1"/>
</dbReference>
<proteinExistence type="inferred from homology"/>
<sequence>MSMTDDEVRRIARLSRLHVTDQEVGEVGRQLDGVLALIARLQAVDTKGVEPMSHARDVALRLRDDVATETDRRDAFQAVAPAVEAGLYLVPKVIE</sequence>
<dbReference type="GO" id="GO:0005524">
    <property type="term" value="F:ATP binding"/>
    <property type="evidence" value="ECO:0007669"/>
    <property type="project" value="UniProtKB-KW"/>
</dbReference>
<comment type="catalytic activity">
    <reaction evidence="1">
        <text>L-glutamyl-tRNA(Gln) + L-glutamine + ATP + H2O = L-glutaminyl-tRNA(Gln) + L-glutamate + ADP + phosphate + H(+)</text>
        <dbReference type="Rhea" id="RHEA:17521"/>
        <dbReference type="Rhea" id="RHEA-COMP:9681"/>
        <dbReference type="Rhea" id="RHEA-COMP:9684"/>
        <dbReference type="ChEBI" id="CHEBI:15377"/>
        <dbReference type="ChEBI" id="CHEBI:15378"/>
        <dbReference type="ChEBI" id="CHEBI:29985"/>
        <dbReference type="ChEBI" id="CHEBI:30616"/>
        <dbReference type="ChEBI" id="CHEBI:43474"/>
        <dbReference type="ChEBI" id="CHEBI:58359"/>
        <dbReference type="ChEBI" id="CHEBI:78520"/>
        <dbReference type="ChEBI" id="CHEBI:78521"/>
        <dbReference type="ChEBI" id="CHEBI:456216"/>
    </reaction>
</comment>
<dbReference type="AlphaFoldDB" id="A0A516SFA9"/>
<comment type="subunit">
    <text evidence="1">Heterotrimer of A, B and C subunits.</text>
</comment>
<dbReference type="Proteomes" id="UP000317550">
    <property type="component" value="Chromosome"/>
</dbReference>
<dbReference type="SUPFAM" id="SSF141000">
    <property type="entry name" value="Glu-tRNAGln amidotransferase C subunit"/>
    <property type="match status" value="1"/>
</dbReference>
<comment type="catalytic activity">
    <reaction evidence="1">
        <text>L-aspartyl-tRNA(Asn) + L-glutamine + ATP + H2O = L-asparaginyl-tRNA(Asn) + L-glutamate + ADP + phosphate + 2 H(+)</text>
        <dbReference type="Rhea" id="RHEA:14513"/>
        <dbReference type="Rhea" id="RHEA-COMP:9674"/>
        <dbReference type="Rhea" id="RHEA-COMP:9677"/>
        <dbReference type="ChEBI" id="CHEBI:15377"/>
        <dbReference type="ChEBI" id="CHEBI:15378"/>
        <dbReference type="ChEBI" id="CHEBI:29985"/>
        <dbReference type="ChEBI" id="CHEBI:30616"/>
        <dbReference type="ChEBI" id="CHEBI:43474"/>
        <dbReference type="ChEBI" id="CHEBI:58359"/>
        <dbReference type="ChEBI" id="CHEBI:78515"/>
        <dbReference type="ChEBI" id="CHEBI:78516"/>
        <dbReference type="ChEBI" id="CHEBI:456216"/>
    </reaction>
</comment>
<evidence type="ECO:0000256" key="1">
    <source>
        <dbReference type="HAMAP-Rule" id="MF_00122"/>
    </source>
</evidence>
<dbReference type="KEGG" id="cari:FNU76_10910"/>
<dbReference type="PANTHER" id="PTHR15004">
    <property type="entry name" value="GLUTAMYL-TRNA(GLN) AMIDOTRANSFERASE SUBUNIT C, MITOCHONDRIAL"/>
    <property type="match status" value="1"/>
</dbReference>
<dbReference type="HAMAP" id="MF_00122">
    <property type="entry name" value="GatC"/>
    <property type="match status" value="1"/>
</dbReference>
<dbReference type="GO" id="GO:0006412">
    <property type="term" value="P:translation"/>
    <property type="evidence" value="ECO:0007669"/>
    <property type="project" value="UniProtKB-UniRule"/>
</dbReference>
<dbReference type="GO" id="GO:0006450">
    <property type="term" value="P:regulation of translational fidelity"/>
    <property type="evidence" value="ECO:0007669"/>
    <property type="project" value="InterPro"/>
</dbReference>
<keyword evidence="1" id="KW-0436">Ligase</keyword>
<dbReference type="GO" id="GO:0050567">
    <property type="term" value="F:glutaminyl-tRNA synthase (glutamine-hydrolyzing) activity"/>
    <property type="evidence" value="ECO:0007669"/>
    <property type="project" value="UniProtKB-UniRule"/>
</dbReference>
<dbReference type="GO" id="GO:0016740">
    <property type="term" value="F:transferase activity"/>
    <property type="evidence" value="ECO:0007669"/>
    <property type="project" value="UniProtKB-KW"/>
</dbReference>
<dbReference type="RefSeq" id="WP_144278227.1">
    <property type="nucleotide sequence ID" value="NZ_CP041730.1"/>
</dbReference>
<dbReference type="GO" id="GO:0070681">
    <property type="term" value="P:glutaminyl-tRNAGln biosynthesis via transamidation"/>
    <property type="evidence" value="ECO:0007669"/>
    <property type="project" value="TreeGrafter"/>
</dbReference>
<accession>A0A516SFA9</accession>
<evidence type="ECO:0000313" key="2">
    <source>
        <dbReference type="EMBL" id="QDQ26833.1"/>
    </source>
</evidence>